<keyword evidence="10" id="KW-1185">Reference proteome</keyword>
<evidence type="ECO:0000256" key="1">
    <source>
        <dbReference type="ARBA" id="ARBA00004138"/>
    </source>
</evidence>
<keyword evidence="4" id="KW-0966">Cell projection</keyword>
<sequence length="126" mass="14218">MLKLKLTTGTTVQALNTLKNHLNGLMNESTWLGKEIKSRTDQLQKLQAEATTVQNELVAESRLKKKLGQAQSDSGGMPQILDYVQQKAEMYEMEQTLRNWERKVEIAEMASKKAKAARKLAQTQGK</sequence>
<feature type="coiled-coil region" evidence="7">
    <location>
        <begin position="36"/>
        <end position="117"/>
    </location>
</feature>
<reference evidence="9 10" key="1">
    <citation type="journal article" date="2023" name="Commun. Biol.">
        <title>Genome analysis of Parmales, the sister group of diatoms, reveals the evolutionary specialization of diatoms from phago-mixotrophs to photoautotrophs.</title>
        <authorList>
            <person name="Ban H."/>
            <person name="Sato S."/>
            <person name="Yoshikawa S."/>
            <person name="Yamada K."/>
            <person name="Nakamura Y."/>
            <person name="Ichinomiya M."/>
            <person name="Sato N."/>
            <person name="Blanc-Mathieu R."/>
            <person name="Endo H."/>
            <person name="Kuwata A."/>
            <person name="Ogata H."/>
        </authorList>
    </citation>
    <scope>NUCLEOTIDE SEQUENCE [LARGE SCALE GENOMIC DNA]</scope>
</reference>
<protein>
    <recommendedName>
        <fullName evidence="6">Cilia- and flagella-associated protein 263</fullName>
    </recommendedName>
</protein>
<dbReference type="InterPro" id="IPR025254">
    <property type="entry name" value="CCDC113/CCDC96_CC"/>
</dbReference>
<dbReference type="Pfam" id="PF13870">
    <property type="entry name" value="CCDC113_CCDC96_CC"/>
    <property type="match status" value="1"/>
</dbReference>
<feature type="domain" description="CCDC113/CCDC96 coiled-coil" evidence="8">
    <location>
        <begin position="2"/>
        <end position="112"/>
    </location>
</feature>
<organism evidence="9 10">
    <name type="scientific">Tetraparma gracilis</name>
    <dbReference type="NCBI Taxonomy" id="2962635"/>
    <lineage>
        <taxon>Eukaryota</taxon>
        <taxon>Sar</taxon>
        <taxon>Stramenopiles</taxon>
        <taxon>Ochrophyta</taxon>
        <taxon>Bolidophyceae</taxon>
        <taxon>Parmales</taxon>
        <taxon>Triparmaceae</taxon>
        <taxon>Tetraparma</taxon>
    </lineage>
</organism>
<comment type="similarity">
    <text evidence="5">Belongs to the CFAP263 family.</text>
</comment>
<gene>
    <name evidence="9" type="ORF">TeGR_g9451</name>
</gene>
<comment type="subcellular location">
    <subcellularLocation>
        <location evidence="1">Cell projection</location>
        <location evidence="1">Cilium</location>
    </subcellularLocation>
</comment>
<comment type="caution">
    <text evidence="9">The sequence shown here is derived from an EMBL/GenBank/DDBJ whole genome shotgun (WGS) entry which is preliminary data.</text>
</comment>
<evidence type="ECO:0000259" key="8">
    <source>
        <dbReference type="Pfam" id="PF13870"/>
    </source>
</evidence>
<evidence type="ECO:0000313" key="10">
    <source>
        <dbReference type="Proteomes" id="UP001165060"/>
    </source>
</evidence>
<keyword evidence="3 7" id="KW-0175">Coiled coil</keyword>
<evidence type="ECO:0000256" key="3">
    <source>
        <dbReference type="ARBA" id="ARBA00023054"/>
    </source>
</evidence>
<evidence type="ECO:0000313" key="9">
    <source>
        <dbReference type="EMBL" id="GMI54703.1"/>
    </source>
</evidence>
<accession>A0ABQ6NCC2</accession>
<dbReference type="PANTHER" id="PTHR15654">
    <property type="entry name" value="COILED-COIL DOMAIN-CONTAINING PROTEIN 113-RELATED"/>
    <property type="match status" value="1"/>
</dbReference>
<dbReference type="InterPro" id="IPR051885">
    <property type="entry name" value="CC_CF"/>
</dbReference>
<name>A0ABQ6NCC2_9STRA</name>
<evidence type="ECO:0000256" key="4">
    <source>
        <dbReference type="ARBA" id="ARBA00023273"/>
    </source>
</evidence>
<evidence type="ECO:0000256" key="5">
    <source>
        <dbReference type="ARBA" id="ARBA00044506"/>
    </source>
</evidence>
<dbReference type="Proteomes" id="UP001165060">
    <property type="component" value="Unassembled WGS sequence"/>
</dbReference>
<keyword evidence="2" id="KW-0970">Cilium biogenesis/degradation</keyword>
<evidence type="ECO:0000256" key="6">
    <source>
        <dbReference type="ARBA" id="ARBA00044798"/>
    </source>
</evidence>
<evidence type="ECO:0000256" key="7">
    <source>
        <dbReference type="SAM" id="Coils"/>
    </source>
</evidence>
<evidence type="ECO:0000256" key="2">
    <source>
        <dbReference type="ARBA" id="ARBA00022794"/>
    </source>
</evidence>
<proteinExistence type="inferred from homology"/>
<dbReference type="EMBL" id="BRYB01006670">
    <property type="protein sequence ID" value="GMI54703.1"/>
    <property type="molecule type" value="Genomic_DNA"/>
</dbReference>
<dbReference type="PANTHER" id="PTHR15654:SF2">
    <property type="entry name" value="COILED-COIL DOMAIN-CONTAINING PROTEIN 113"/>
    <property type="match status" value="1"/>
</dbReference>